<dbReference type="AlphaFoldDB" id="A0A0F9F887"/>
<proteinExistence type="predicted"/>
<comment type="caution">
    <text evidence="1">The sequence shown here is derived from an EMBL/GenBank/DDBJ whole genome shotgun (WGS) entry which is preliminary data.</text>
</comment>
<dbReference type="EMBL" id="LAZR01033720">
    <property type="protein sequence ID" value="KKL47292.1"/>
    <property type="molecule type" value="Genomic_DNA"/>
</dbReference>
<name>A0A0F9F887_9ZZZZ</name>
<accession>A0A0F9F887</accession>
<evidence type="ECO:0000313" key="1">
    <source>
        <dbReference type="EMBL" id="KKL47292.1"/>
    </source>
</evidence>
<protein>
    <submittedName>
        <fullName evidence="1">Uncharacterized protein</fullName>
    </submittedName>
</protein>
<sequence length="83" mass="8840">MSIIPTIQQLRKDIESASGDVLRIEGQQESAGEELAALKAEAKDMGIAPTQLREEADRIVGDVNEAYGGVRDNIAALSKKSDG</sequence>
<gene>
    <name evidence="1" type="ORF">LCGC14_2337010</name>
</gene>
<organism evidence="1">
    <name type="scientific">marine sediment metagenome</name>
    <dbReference type="NCBI Taxonomy" id="412755"/>
    <lineage>
        <taxon>unclassified sequences</taxon>
        <taxon>metagenomes</taxon>
        <taxon>ecological metagenomes</taxon>
    </lineage>
</organism>
<reference evidence="1" key="1">
    <citation type="journal article" date="2015" name="Nature">
        <title>Complex archaea that bridge the gap between prokaryotes and eukaryotes.</title>
        <authorList>
            <person name="Spang A."/>
            <person name="Saw J.H."/>
            <person name="Jorgensen S.L."/>
            <person name="Zaremba-Niedzwiedzka K."/>
            <person name="Martijn J."/>
            <person name="Lind A.E."/>
            <person name="van Eijk R."/>
            <person name="Schleper C."/>
            <person name="Guy L."/>
            <person name="Ettema T.J."/>
        </authorList>
    </citation>
    <scope>NUCLEOTIDE SEQUENCE</scope>
</reference>